<gene>
    <name evidence="1" type="ORF">CAEBREN_02016</name>
</gene>
<evidence type="ECO:0000313" key="1">
    <source>
        <dbReference type="EMBL" id="EGT53016.1"/>
    </source>
</evidence>
<name>G0N594_CAEBE</name>
<accession>G0N594</accession>
<reference evidence="2" key="1">
    <citation type="submission" date="2011-07" db="EMBL/GenBank/DDBJ databases">
        <authorList>
            <consortium name="Caenorhabditis brenneri Sequencing and Analysis Consortium"/>
            <person name="Wilson R.K."/>
        </authorList>
    </citation>
    <scope>NUCLEOTIDE SEQUENCE [LARGE SCALE GENOMIC DNA]</scope>
    <source>
        <strain evidence="2">PB2801</strain>
    </source>
</reference>
<dbReference type="AlphaFoldDB" id="G0N594"/>
<dbReference type="Proteomes" id="UP000008068">
    <property type="component" value="Unassembled WGS sequence"/>
</dbReference>
<dbReference type="HOGENOM" id="CLU_2471064_0_0_1"/>
<keyword evidence="2" id="KW-1185">Reference proteome</keyword>
<protein>
    <submittedName>
        <fullName evidence="1">Uncharacterized protein</fullName>
    </submittedName>
</protein>
<proteinExistence type="predicted"/>
<evidence type="ECO:0000313" key="2">
    <source>
        <dbReference type="Proteomes" id="UP000008068"/>
    </source>
</evidence>
<dbReference type="InParanoid" id="G0N594"/>
<dbReference type="EMBL" id="GL379839">
    <property type="protein sequence ID" value="EGT53016.1"/>
    <property type="molecule type" value="Genomic_DNA"/>
</dbReference>
<sequence length="88" mass="10303">MDALREVYIKTCETLIAPIQPRRRLGDKDIDGWLERDDEIKQCQWENLVEQLTDDDDTDDSFNVCWQWDCMNGVDEMDEEVGLAGCMD</sequence>
<organism evidence="2">
    <name type="scientific">Caenorhabditis brenneri</name>
    <name type="common">Nematode worm</name>
    <dbReference type="NCBI Taxonomy" id="135651"/>
    <lineage>
        <taxon>Eukaryota</taxon>
        <taxon>Metazoa</taxon>
        <taxon>Ecdysozoa</taxon>
        <taxon>Nematoda</taxon>
        <taxon>Chromadorea</taxon>
        <taxon>Rhabditida</taxon>
        <taxon>Rhabditina</taxon>
        <taxon>Rhabditomorpha</taxon>
        <taxon>Rhabditoidea</taxon>
        <taxon>Rhabditidae</taxon>
        <taxon>Peloderinae</taxon>
        <taxon>Caenorhabditis</taxon>
    </lineage>
</organism>